<comment type="caution">
    <text evidence="2">The sequence shown here is derived from an EMBL/GenBank/DDBJ whole genome shotgun (WGS) entry which is preliminary data.</text>
</comment>
<evidence type="ECO:0000313" key="3">
    <source>
        <dbReference type="Proteomes" id="UP000034803"/>
    </source>
</evidence>
<keyword evidence="1" id="KW-1133">Transmembrane helix</keyword>
<organism evidence="2 3">
    <name type="scientific">Candidatus Woesebacteria bacterium GW2011_GWC2_31_9</name>
    <dbReference type="NCBI Taxonomy" id="1618586"/>
    <lineage>
        <taxon>Bacteria</taxon>
        <taxon>Candidatus Woeseibacteriota</taxon>
    </lineage>
</organism>
<dbReference type="AlphaFoldDB" id="A0A0F9YKB2"/>
<dbReference type="EMBL" id="LBOI01000006">
    <property type="protein sequence ID" value="KKP31703.1"/>
    <property type="molecule type" value="Genomic_DNA"/>
</dbReference>
<gene>
    <name evidence="2" type="ORF">UR21_C0006G0018</name>
</gene>
<proteinExistence type="predicted"/>
<accession>A0A0F9YKB2</accession>
<evidence type="ECO:0000313" key="2">
    <source>
        <dbReference type="EMBL" id="KKP31703.1"/>
    </source>
</evidence>
<keyword evidence="1" id="KW-0472">Membrane</keyword>
<dbReference type="Proteomes" id="UP000034803">
    <property type="component" value="Unassembled WGS sequence"/>
</dbReference>
<evidence type="ECO:0000256" key="1">
    <source>
        <dbReference type="SAM" id="Phobius"/>
    </source>
</evidence>
<protein>
    <submittedName>
        <fullName evidence="2">Uncharacterized protein</fullName>
    </submittedName>
</protein>
<feature type="transmembrane region" description="Helical" evidence="1">
    <location>
        <begin position="12"/>
        <end position="32"/>
    </location>
</feature>
<name>A0A0F9YKB2_9BACT</name>
<keyword evidence="1" id="KW-0812">Transmembrane</keyword>
<sequence>MSKNSSGDKKFLIILLSILVLLSTLVALFFVYPKNKIVKILPTNKPKVSSYSCPEGGWIDCMPTIETVKNDCSKEAMNWYKLNYPDFKGGAY</sequence>
<reference evidence="2 3" key="1">
    <citation type="journal article" date="2015" name="Nature">
        <title>rRNA introns, odd ribosomes, and small enigmatic genomes across a large radiation of phyla.</title>
        <authorList>
            <person name="Brown C.T."/>
            <person name="Hug L.A."/>
            <person name="Thomas B.C."/>
            <person name="Sharon I."/>
            <person name="Castelle C.J."/>
            <person name="Singh A."/>
            <person name="Wilkins M.J."/>
            <person name="Williams K.H."/>
            <person name="Banfield J.F."/>
        </authorList>
    </citation>
    <scope>NUCLEOTIDE SEQUENCE [LARGE SCALE GENOMIC DNA]</scope>
</reference>